<evidence type="ECO:0000313" key="3">
    <source>
        <dbReference type="Proteomes" id="UP000232688"/>
    </source>
</evidence>
<keyword evidence="1" id="KW-1133">Transmembrane helix</keyword>
<dbReference type="EMBL" id="LLXH01000718">
    <property type="protein sequence ID" value="PKC63627.1"/>
    <property type="molecule type" value="Genomic_DNA"/>
</dbReference>
<comment type="caution">
    <text evidence="2">The sequence shown here is derived from an EMBL/GenBank/DDBJ whole genome shotgun (WGS) entry which is preliminary data.</text>
</comment>
<protein>
    <submittedName>
        <fullName evidence="2">Uncharacterized protein</fullName>
    </submittedName>
</protein>
<proteinExistence type="predicted"/>
<name>A0A2N0RJY9_9GLOM</name>
<feature type="transmembrane region" description="Helical" evidence="1">
    <location>
        <begin position="15"/>
        <end position="37"/>
    </location>
</feature>
<organism evidence="2 3">
    <name type="scientific">Rhizophagus irregularis</name>
    <dbReference type="NCBI Taxonomy" id="588596"/>
    <lineage>
        <taxon>Eukaryota</taxon>
        <taxon>Fungi</taxon>
        <taxon>Fungi incertae sedis</taxon>
        <taxon>Mucoromycota</taxon>
        <taxon>Glomeromycotina</taxon>
        <taxon>Glomeromycetes</taxon>
        <taxon>Glomerales</taxon>
        <taxon>Glomeraceae</taxon>
        <taxon>Rhizophagus</taxon>
    </lineage>
</organism>
<reference evidence="2 3" key="1">
    <citation type="submission" date="2017-10" db="EMBL/GenBank/DDBJ databases">
        <title>Extensive intraspecific genome diversity in a model arbuscular mycorrhizal fungus.</title>
        <authorList>
            <person name="Chen E.C.H."/>
            <person name="Morin E."/>
            <person name="Baudet D."/>
            <person name="Noel J."/>
            <person name="Ndikumana S."/>
            <person name="Charron P."/>
            <person name="St-Onge C."/>
            <person name="Giorgi J."/>
            <person name="Grigoriev I.V."/>
            <person name="Roux C."/>
            <person name="Martin F.M."/>
            <person name="Corradi N."/>
        </authorList>
    </citation>
    <scope>NUCLEOTIDE SEQUENCE [LARGE SCALE GENOMIC DNA]</scope>
    <source>
        <strain evidence="2 3">A1</strain>
    </source>
</reference>
<dbReference type="VEuPathDB" id="FungiDB:RhiirA1_463493"/>
<feature type="transmembrane region" description="Helical" evidence="1">
    <location>
        <begin position="49"/>
        <end position="67"/>
    </location>
</feature>
<keyword evidence="1" id="KW-0812">Transmembrane</keyword>
<accession>A0A2N0RJY9</accession>
<sequence length="137" mass="16035">MSLESQSRIFTKSNLVYIPLSITTAHTLNFIINSPLSTWQQFPPKLPDSIYLSIWFIPLLLFISLTFEPIRTRKRFYTLLSLALIYLSIPISFRKGNYPIKLQNDLQNDVRKVECFTRDRKKQMARKTSCNSIAFVL</sequence>
<evidence type="ECO:0000256" key="1">
    <source>
        <dbReference type="SAM" id="Phobius"/>
    </source>
</evidence>
<dbReference type="AlphaFoldDB" id="A0A2N0RJY9"/>
<feature type="transmembrane region" description="Helical" evidence="1">
    <location>
        <begin position="76"/>
        <end position="93"/>
    </location>
</feature>
<reference evidence="2 3" key="2">
    <citation type="submission" date="2017-10" db="EMBL/GenBank/DDBJ databases">
        <title>Genome analyses suggest a sexual origin of heterokaryosis in a supposedly ancient asexual fungus.</title>
        <authorList>
            <person name="Corradi N."/>
            <person name="Sedzielewska K."/>
            <person name="Noel J."/>
            <person name="Charron P."/>
            <person name="Farinelli L."/>
            <person name="Marton T."/>
            <person name="Kruger M."/>
            <person name="Pelin A."/>
            <person name="Brachmann A."/>
            <person name="Corradi N."/>
        </authorList>
    </citation>
    <scope>NUCLEOTIDE SEQUENCE [LARGE SCALE GENOMIC DNA]</scope>
    <source>
        <strain evidence="2 3">A1</strain>
    </source>
</reference>
<dbReference type="VEuPathDB" id="FungiDB:FUN_020866"/>
<keyword evidence="1" id="KW-0472">Membrane</keyword>
<dbReference type="Proteomes" id="UP000232688">
    <property type="component" value="Unassembled WGS sequence"/>
</dbReference>
<gene>
    <name evidence="2" type="ORF">RhiirA1_463493</name>
</gene>
<evidence type="ECO:0000313" key="2">
    <source>
        <dbReference type="EMBL" id="PKC63627.1"/>
    </source>
</evidence>